<dbReference type="SUPFAM" id="SSF51695">
    <property type="entry name" value="PLC-like phosphodiesterases"/>
    <property type="match status" value="1"/>
</dbReference>
<dbReference type="InterPro" id="IPR030395">
    <property type="entry name" value="GP_PDE_dom"/>
</dbReference>
<protein>
    <submittedName>
        <fullName evidence="2">Glycerophosphodiester phosphodiesterase</fullName>
    </submittedName>
</protein>
<dbReference type="OrthoDB" id="5241788at2"/>
<gene>
    <name evidence="2" type="ORF">F8O01_04420</name>
</gene>
<evidence type="ECO:0000313" key="3">
    <source>
        <dbReference type="Proteomes" id="UP000467240"/>
    </source>
</evidence>
<name>A0A7J5BZU8_9MICO</name>
<evidence type="ECO:0000259" key="1">
    <source>
        <dbReference type="PROSITE" id="PS51704"/>
    </source>
</evidence>
<dbReference type="AlphaFoldDB" id="A0A7J5BZU8"/>
<dbReference type="GO" id="GO:0006629">
    <property type="term" value="P:lipid metabolic process"/>
    <property type="evidence" value="ECO:0007669"/>
    <property type="project" value="InterPro"/>
</dbReference>
<dbReference type="RefSeq" id="WP_158039668.1">
    <property type="nucleotide sequence ID" value="NZ_JACCFV010000001.1"/>
</dbReference>
<dbReference type="PANTHER" id="PTHR43805">
    <property type="entry name" value="GLYCEROPHOSPHORYL DIESTER PHOSPHODIESTERASE"/>
    <property type="match status" value="1"/>
</dbReference>
<dbReference type="InterPro" id="IPR017946">
    <property type="entry name" value="PLC-like_Pdiesterase_TIM-brl"/>
</dbReference>
<sequence>MDQYFAPAPPRVLAHRGLALDAPENTLAAFAAALAVGATHLETDAHVTRDGHAVLWHDRTLERFDGDTTPVAELTLADLRRRSVEGHGIPTVVEALDAFPTARFNIDLKVGGVVEPVVAAIRRTRSRSRVLLASFGEARLARAVRLLPGVARSASSERIAAALLGIELGRDRLVARALDGVAALQIPVRQAGLTLVAPKRLAAFRRHVREVHVWTINDVDTMRELLARGIDGIVTDRADLAVPVVQGR</sequence>
<accession>A0A7J5BZU8</accession>
<dbReference type="PROSITE" id="PS51704">
    <property type="entry name" value="GP_PDE"/>
    <property type="match status" value="1"/>
</dbReference>
<dbReference type="EMBL" id="WBJZ01000004">
    <property type="protein sequence ID" value="KAB1660172.1"/>
    <property type="molecule type" value="Genomic_DNA"/>
</dbReference>
<keyword evidence="3" id="KW-1185">Reference proteome</keyword>
<dbReference type="Pfam" id="PF03009">
    <property type="entry name" value="GDPD"/>
    <property type="match status" value="1"/>
</dbReference>
<dbReference type="Proteomes" id="UP000467240">
    <property type="component" value="Unassembled WGS sequence"/>
</dbReference>
<feature type="domain" description="GP-PDE" evidence="1">
    <location>
        <begin position="10"/>
        <end position="245"/>
    </location>
</feature>
<proteinExistence type="predicted"/>
<dbReference type="PANTHER" id="PTHR43805:SF1">
    <property type="entry name" value="GP-PDE DOMAIN-CONTAINING PROTEIN"/>
    <property type="match status" value="1"/>
</dbReference>
<reference evidence="2 3" key="1">
    <citation type="submission" date="2019-09" db="EMBL/GenBank/DDBJ databases">
        <title>Phylogeny of genus Pseudoclavibacter and closely related genus.</title>
        <authorList>
            <person name="Li Y."/>
        </authorList>
    </citation>
    <scope>NUCLEOTIDE SEQUENCE [LARGE SCALE GENOMIC DNA]</scope>
    <source>
        <strain evidence="2 3">DSM 23821</strain>
    </source>
</reference>
<comment type="caution">
    <text evidence="2">The sequence shown here is derived from an EMBL/GenBank/DDBJ whole genome shotgun (WGS) entry which is preliminary data.</text>
</comment>
<dbReference type="GO" id="GO:0008081">
    <property type="term" value="F:phosphoric diester hydrolase activity"/>
    <property type="evidence" value="ECO:0007669"/>
    <property type="project" value="InterPro"/>
</dbReference>
<evidence type="ECO:0000313" key="2">
    <source>
        <dbReference type="EMBL" id="KAB1660172.1"/>
    </source>
</evidence>
<dbReference type="Gene3D" id="3.20.20.190">
    <property type="entry name" value="Phosphatidylinositol (PI) phosphodiesterase"/>
    <property type="match status" value="1"/>
</dbReference>
<organism evidence="2 3">
    <name type="scientific">Pseudoclavibacter chungangensis</name>
    <dbReference type="NCBI Taxonomy" id="587635"/>
    <lineage>
        <taxon>Bacteria</taxon>
        <taxon>Bacillati</taxon>
        <taxon>Actinomycetota</taxon>
        <taxon>Actinomycetes</taxon>
        <taxon>Micrococcales</taxon>
        <taxon>Microbacteriaceae</taxon>
        <taxon>Pseudoclavibacter</taxon>
    </lineage>
</organism>